<dbReference type="AlphaFoldDB" id="A0A1H2LBS3"/>
<dbReference type="PANTHER" id="PTHR30061">
    <property type="entry name" value="MALTOSE-BINDING PERIPLASMIC PROTEIN"/>
    <property type="match status" value="1"/>
</dbReference>
<dbReference type="PRINTS" id="PR00181">
    <property type="entry name" value="MALTOSEBP"/>
</dbReference>
<dbReference type="GO" id="GO:0015144">
    <property type="term" value="F:carbohydrate transmembrane transporter activity"/>
    <property type="evidence" value="ECO:0007669"/>
    <property type="project" value="InterPro"/>
</dbReference>
<dbReference type="OrthoDB" id="9766758at2"/>
<dbReference type="InterPro" id="IPR006060">
    <property type="entry name" value="Maltose/Cyclodextrin-bd"/>
</dbReference>
<dbReference type="GO" id="GO:0042956">
    <property type="term" value="P:maltodextrin transmembrane transport"/>
    <property type="evidence" value="ECO:0007669"/>
    <property type="project" value="TreeGrafter"/>
</dbReference>
<keyword evidence="3" id="KW-0762">Sugar transport</keyword>
<evidence type="ECO:0000256" key="4">
    <source>
        <dbReference type="ARBA" id="ARBA00022729"/>
    </source>
</evidence>
<evidence type="ECO:0000313" key="6">
    <source>
        <dbReference type="EMBL" id="SDU78510.1"/>
    </source>
</evidence>
<dbReference type="EMBL" id="LT629804">
    <property type="protein sequence ID" value="SDU78510.1"/>
    <property type="molecule type" value="Genomic_DNA"/>
</dbReference>
<name>A0A1H2LBS3_9ACTO</name>
<dbReference type="Pfam" id="PF13416">
    <property type="entry name" value="SBP_bac_8"/>
    <property type="match status" value="1"/>
</dbReference>
<dbReference type="GeneID" id="65344248"/>
<dbReference type="PROSITE" id="PS51257">
    <property type="entry name" value="PROKAR_LIPOPROTEIN"/>
    <property type="match status" value="1"/>
</dbReference>
<dbReference type="STRING" id="131112.SAMN04489737_0502"/>
<dbReference type="InterPro" id="IPR006059">
    <property type="entry name" value="SBP"/>
</dbReference>
<dbReference type="CDD" id="cd13586">
    <property type="entry name" value="PBP2_Maltose_binding_like"/>
    <property type="match status" value="1"/>
</dbReference>
<keyword evidence="2" id="KW-0813">Transport</keyword>
<gene>
    <name evidence="6" type="ORF">SAMN04489737_0502</name>
</gene>
<accession>A0A1H2LBS3</accession>
<evidence type="ECO:0000256" key="1">
    <source>
        <dbReference type="ARBA" id="ARBA00008520"/>
    </source>
</evidence>
<evidence type="ECO:0000313" key="7">
    <source>
        <dbReference type="Proteomes" id="UP000214355"/>
    </source>
</evidence>
<dbReference type="SUPFAM" id="SSF53850">
    <property type="entry name" value="Periplasmic binding protein-like II"/>
    <property type="match status" value="1"/>
</dbReference>
<keyword evidence="4 5" id="KW-0732">Signal</keyword>
<sequence>MFGTSFRKMTFLCLAAAVTLSGVGACSQGQSAEQGEKKTGGELTVWVDAGHIDAIKTAATSFTKKTGVDVKLVQKDFGSLQQDLITQVPAGKGPDISIGPDDWTGLLAADGVIQTIELGASEAKYEKVAVDAFKYEGKTYGVPYSIENVALIRNKKLAPEAPKDWADMKAMGKAAGTEYPYLVQVGDKGDPYTLYPVQTSFGSFVFGQNDDGSYNPSQLTIGDQHGTDFANWMKQETEEGLLSTSMSADIAISKFTEGASPFIISGPWNIQAIQKAEMDFAVEPVPSAGGMPARPFVGVQGFFLTAKTQNKIAATNFLTNYIGTKDIQVDLFKAGGNPPALKDALAEVASDPIVQGFAEAGKNGVPLPNITEMSAVWESWNSAEVAIVNKQGEAQEIWAKMADDIAKTLKK</sequence>
<dbReference type="GO" id="GO:0015768">
    <property type="term" value="P:maltose transport"/>
    <property type="evidence" value="ECO:0007669"/>
    <property type="project" value="TreeGrafter"/>
</dbReference>
<dbReference type="Gene3D" id="3.40.190.10">
    <property type="entry name" value="Periplasmic binding protein-like II"/>
    <property type="match status" value="2"/>
</dbReference>
<reference evidence="7" key="1">
    <citation type="submission" date="2016-10" db="EMBL/GenBank/DDBJ databases">
        <authorList>
            <person name="Varghese N."/>
            <person name="Submissions S."/>
        </authorList>
    </citation>
    <scope>NUCLEOTIDE SEQUENCE [LARGE SCALE GENOMIC DNA]</scope>
    <source>
        <strain evidence="7">DSM 10002</strain>
    </source>
</reference>
<evidence type="ECO:0000256" key="2">
    <source>
        <dbReference type="ARBA" id="ARBA00022448"/>
    </source>
</evidence>
<keyword evidence="7" id="KW-1185">Reference proteome</keyword>
<evidence type="ECO:0000256" key="3">
    <source>
        <dbReference type="ARBA" id="ARBA00022597"/>
    </source>
</evidence>
<comment type="similarity">
    <text evidence="1">Belongs to the bacterial solute-binding protein 1 family.</text>
</comment>
<dbReference type="GO" id="GO:0055052">
    <property type="term" value="C:ATP-binding cassette (ABC) transporter complex, substrate-binding subunit-containing"/>
    <property type="evidence" value="ECO:0007669"/>
    <property type="project" value="TreeGrafter"/>
</dbReference>
<dbReference type="Proteomes" id="UP000214355">
    <property type="component" value="Chromosome I"/>
</dbReference>
<dbReference type="RefSeq" id="WP_091279508.1">
    <property type="nucleotide sequence ID" value="NZ_LT629804.1"/>
</dbReference>
<feature type="signal peptide" evidence="5">
    <location>
        <begin position="1"/>
        <end position="25"/>
    </location>
</feature>
<dbReference type="GO" id="GO:1901982">
    <property type="term" value="F:maltose binding"/>
    <property type="evidence" value="ECO:0007669"/>
    <property type="project" value="TreeGrafter"/>
</dbReference>
<dbReference type="PANTHER" id="PTHR30061:SF50">
    <property type="entry name" value="MALTOSE_MALTODEXTRIN-BINDING PERIPLASMIC PROTEIN"/>
    <property type="match status" value="1"/>
</dbReference>
<protein>
    <submittedName>
        <fullName evidence="6">Arabinogalactan oligomer / maltooligosaccharide transport system substrate-binding protein</fullName>
    </submittedName>
</protein>
<organism evidence="6 7">
    <name type="scientific">Arcanobacterium phocae</name>
    <dbReference type="NCBI Taxonomy" id="131112"/>
    <lineage>
        <taxon>Bacteria</taxon>
        <taxon>Bacillati</taxon>
        <taxon>Actinomycetota</taxon>
        <taxon>Actinomycetes</taxon>
        <taxon>Actinomycetales</taxon>
        <taxon>Actinomycetaceae</taxon>
        <taxon>Arcanobacterium</taxon>
    </lineage>
</organism>
<evidence type="ECO:0000256" key="5">
    <source>
        <dbReference type="SAM" id="SignalP"/>
    </source>
</evidence>
<proteinExistence type="inferred from homology"/>
<feature type="chain" id="PRO_5038421667" evidence="5">
    <location>
        <begin position="26"/>
        <end position="411"/>
    </location>
</feature>